<name>A0A5P8K4X8_9ACTN</name>
<dbReference type="EMBL" id="CP045096">
    <property type="protein sequence ID" value="QFQ98076.1"/>
    <property type="molecule type" value="Genomic_DNA"/>
</dbReference>
<dbReference type="KEGG" id="sphv:F9278_19765"/>
<evidence type="ECO:0000313" key="3">
    <source>
        <dbReference type="Proteomes" id="UP000327294"/>
    </source>
</evidence>
<sequence>MTTPPPPPELPAPTYPPHPPRTPTPHPPTTRYTDQAPCLRGACGKLHRRRSAGGWEIAAERTPSDSGTLGRSLQVRACPRAMSVTVAASAAGHLTIRVPLQRFSPCFSASSHSASAEA</sequence>
<organism evidence="2 3">
    <name type="scientific">Streptomyces phaeolivaceus</name>
    <dbReference type="NCBI Taxonomy" id="2653200"/>
    <lineage>
        <taxon>Bacteria</taxon>
        <taxon>Bacillati</taxon>
        <taxon>Actinomycetota</taxon>
        <taxon>Actinomycetes</taxon>
        <taxon>Kitasatosporales</taxon>
        <taxon>Streptomycetaceae</taxon>
        <taxon>Streptomyces</taxon>
    </lineage>
</organism>
<dbReference type="Proteomes" id="UP000327294">
    <property type="component" value="Chromosome"/>
</dbReference>
<gene>
    <name evidence="2" type="ORF">F9278_19765</name>
</gene>
<proteinExistence type="predicted"/>
<accession>A0A5P8K4X8</accession>
<protein>
    <submittedName>
        <fullName evidence="2">Uncharacterized protein</fullName>
    </submittedName>
</protein>
<reference evidence="2 3" key="1">
    <citation type="submission" date="2019-10" db="EMBL/GenBank/DDBJ databases">
        <title>Streptomyces sp. strain GY16 isolated from leaves of Broussonetia papyrifera.</title>
        <authorList>
            <person name="Mo P."/>
        </authorList>
    </citation>
    <scope>NUCLEOTIDE SEQUENCE [LARGE SCALE GENOMIC DNA]</scope>
    <source>
        <strain evidence="2 3">GY16</strain>
    </source>
</reference>
<dbReference type="AlphaFoldDB" id="A0A5P8K4X8"/>
<feature type="compositionally biased region" description="Pro residues" evidence="1">
    <location>
        <begin position="1"/>
        <end position="28"/>
    </location>
</feature>
<evidence type="ECO:0000256" key="1">
    <source>
        <dbReference type="SAM" id="MobiDB-lite"/>
    </source>
</evidence>
<feature type="region of interest" description="Disordered" evidence="1">
    <location>
        <begin position="1"/>
        <end position="35"/>
    </location>
</feature>
<keyword evidence="3" id="KW-1185">Reference proteome</keyword>
<evidence type="ECO:0000313" key="2">
    <source>
        <dbReference type="EMBL" id="QFQ98076.1"/>
    </source>
</evidence>